<keyword evidence="2" id="KW-0285">Flavoprotein</keyword>
<dbReference type="GO" id="GO:0016651">
    <property type="term" value="F:oxidoreductase activity, acting on NAD(P)H"/>
    <property type="evidence" value="ECO:0007669"/>
    <property type="project" value="TreeGrafter"/>
</dbReference>
<evidence type="ECO:0000256" key="2">
    <source>
        <dbReference type="ARBA" id="ARBA00022630"/>
    </source>
</evidence>
<protein>
    <submittedName>
        <fullName evidence="7">Rhodocoxin reductase</fullName>
        <ecNumber evidence="7">1.18.1.-</ecNumber>
    </submittedName>
</protein>
<name>A0A7K0D1X9_9NOCA</name>
<evidence type="ECO:0000259" key="6">
    <source>
        <dbReference type="Pfam" id="PF14759"/>
    </source>
</evidence>
<evidence type="ECO:0000313" key="7">
    <source>
        <dbReference type="EMBL" id="MQY19661.1"/>
    </source>
</evidence>
<dbReference type="InterPro" id="IPR023753">
    <property type="entry name" value="FAD/NAD-binding_dom"/>
</dbReference>
<organism evidence="7 8">
    <name type="scientific">Nocardia macrotermitis</name>
    <dbReference type="NCBI Taxonomy" id="2585198"/>
    <lineage>
        <taxon>Bacteria</taxon>
        <taxon>Bacillati</taxon>
        <taxon>Actinomycetota</taxon>
        <taxon>Actinomycetes</taxon>
        <taxon>Mycobacteriales</taxon>
        <taxon>Nocardiaceae</taxon>
        <taxon>Nocardia</taxon>
    </lineage>
</organism>
<reference evidence="7 8" key="1">
    <citation type="submission" date="2019-10" db="EMBL/GenBank/DDBJ databases">
        <title>Nocardia macrotermitis sp. nov. and Nocardia aurantia sp. nov., isolated from the gut of fungus growing-termite Macrotermes natalensis.</title>
        <authorList>
            <person name="Benndorf R."/>
            <person name="Schwitalla J."/>
            <person name="Martin K."/>
            <person name="De Beer W."/>
            <person name="Kaster A.-K."/>
            <person name="Vollmers J."/>
            <person name="Poulsen M."/>
            <person name="Beemelmanns C."/>
        </authorList>
    </citation>
    <scope>NUCLEOTIDE SEQUENCE [LARGE SCALE GENOMIC DNA]</scope>
    <source>
        <strain evidence="7 8">RB20</strain>
    </source>
</reference>
<sequence length="408" mass="43540">MTDRIVIAGAGPTGATAARTLRAEGYTGRIVLVGAERHGPYRRPMVSKDLLAGTREIERCLLEPEKYWYDSDIELRLATRVVDIDTDRRRLWLSSGESLDYDALLLATGARARRLEQHPPVRVRTLRGVADIAPLRAAIENGPLLIIGAGLVGLEVAATARGLGAEARILHAGAAPLDRIVPPEISDLMVDLHAEHGVRIENDIRLAELCQIDGRGVVATATDGRTWTASSALVAIGAVPDTALARTVGIVVDDGILVDEQYRTSAAGVYAAGDVASRFDPRRGRHERCEHWNSALSDGKAAAKSLLGQQLPDSETPWGWSTQYGLNLQFAGWPATYDDLIIRGSIATRNFTALALTAGALTGAVSLGRPRDIGTARDLIASGATRTPEAWADESIDLADPAPVPVAP</sequence>
<dbReference type="InterPro" id="IPR036188">
    <property type="entry name" value="FAD/NAD-bd_sf"/>
</dbReference>
<evidence type="ECO:0000256" key="3">
    <source>
        <dbReference type="ARBA" id="ARBA00022827"/>
    </source>
</evidence>
<feature type="domain" description="FAD/NAD(P)-binding" evidence="5">
    <location>
        <begin position="4"/>
        <end position="299"/>
    </location>
</feature>
<dbReference type="PANTHER" id="PTHR43557:SF2">
    <property type="entry name" value="RIESKE DOMAIN-CONTAINING PROTEIN-RELATED"/>
    <property type="match status" value="1"/>
</dbReference>
<gene>
    <name evidence="7" type="primary">thcD_3</name>
    <name evidence="7" type="ORF">NRB20_27530</name>
</gene>
<dbReference type="PRINTS" id="PR00368">
    <property type="entry name" value="FADPNR"/>
</dbReference>
<comment type="cofactor">
    <cofactor evidence="1">
        <name>FAD</name>
        <dbReference type="ChEBI" id="CHEBI:57692"/>
    </cofactor>
</comment>
<dbReference type="SUPFAM" id="SSF51905">
    <property type="entry name" value="FAD/NAD(P)-binding domain"/>
    <property type="match status" value="1"/>
</dbReference>
<comment type="caution">
    <text evidence="7">The sequence shown here is derived from an EMBL/GenBank/DDBJ whole genome shotgun (WGS) entry which is preliminary data.</text>
</comment>
<dbReference type="Pfam" id="PF14759">
    <property type="entry name" value="Reductase_C"/>
    <property type="match status" value="1"/>
</dbReference>
<dbReference type="RefSeq" id="WP_153410472.1">
    <property type="nucleotide sequence ID" value="NZ_WEGK01000005.1"/>
</dbReference>
<accession>A0A7K0D1X9</accession>
<dbReference type="SUPFAM" id="SSF55424">
    <property type="entry name" value="FAD/NAD-linked reductases, dimerisation (C-terminal) domain"/>
    <property type="match status" value="1"/>
</dbReference>
<keyword evidence="8" id="KW-1185">Reference proteome</keyword>
<evidence type="ECO:0000313" key="8">
    <source>
        <dbReference type="Proteomes" id="UP000438448"/>
    </source>
</evidence>
<dbReference type="Pfam" id="PF07992">
    <property type="entry name" value="Pyr_redox_2"/>
    <property type="match status" value="1"/>
</dbReference>
<dbReference type="PANTHER" id="PTHR43557">
    <property type="entry name" value="APOPTOSIS-INDUCING FACTOR 1"/>
    <property type="match status" value="1"/>
</dbReference>
<dbReference type="Gene3D" id="3.30.390.30">
    <property type="match status" value="1"/>
</dbReference>
<dbReference type="Gene3D" id="3.50.50.60">
    <property type="entry name" value="FAD/NAD(P)-binding domain"/>
    <property type="match status" value="2"/>
</dbReference>
<dbReference type="AlphaFoldDB" id="A0A7K0D1X9"/>
<evidence type="ECO:0000256" key="4">
    <source>
        <dbReference type="ARBA" id="ARBA00023002"/>
    </source>
</evidence>
<dbReference type="Proteomes" id="UP000438448">
    <property type="component" value="Unassembled WGS sequence"/>
</dbReference>
<dbReference type="InterPro" id="IPR016156">
    <property type="entry name" value="FAD/NAD-linked_Rdtase_dimer_sf"/>
</dbReference>
<dbReference type="InterPro" id="IPR028202">
    <property type="entry name" value="Reductase_C"/>
</dbReference>
<evidence type="ECO:0000259" key="5">
    <source>
        <dbReference type="Pfam" id="PF07992"/>
    </source>
</evidence>
<dbReference type="GO" id="GO:0005737">
    <property type="term" value="C:cytoplasm"/>
    <property type="evidence" value="ECO:0007669"/>
    <property type="project" value="TreeGrafter"/>
</dbReference>
<dbReference type="EC" id="1.18.1.-" evidence="7"/>
<proteinExistence type="predicted"/>
<feature type="domain" description="Reductase C-terminal" evidence="6">
    <location>
        <begin position="318"/>
        <end position="400"/>
    </location>
</feature>
<dbReference type="EMBL" id="WEGK01000005">
    <property type="protein sequence ID" value="MQY19661.1"/>
    <property type="molecule type" value="Genomic_DNA"/>
</dbReference>
<dbReference type="PRINTS" id="PR00411">
    <property type="entry name" value="PNDRDTASEI"/>
</dbReference>
<keyword evidence="3" id="KW-0274">FAD</keyword>
<dbReference type="InterPro" id="IPR050446">
    <property type="entry name" value="FAD-oxidoreductase/Apoptosis"/>
</dbReference>
<dbReference type="OrthoDB" id="3568330at2"/>
<evidence type="ECO:0000256" key="1">
    <source>
        <dbReference type="ARBA" id="ARBA00001974"/>
    </source>
</evidence>
<keyword evidence="4 7" id="KW-0560">Oxidoreductase</keyword>